<evidence type="ECO:0000313" key="3">
    <source>
        <dbReference type="Proteomes" id="UP000050430"/>
    </source>
</evidence>
<dbReference type="AlphaFoldDB" id="A0A0P6XPS5"/>
<proteinExistence type="predicted"/>
<keyword evidence="3" id="KW-1185">Reference proteome</keyword>
<dbReference type="Proteomes" id="UP000050430">
    <property type="component" value="Unassembled WGS sequence"/>
</dbReference>
<dbReference type="OrthoDB" id="145901at2"/>
<feature type="signal peptide" evidence="1">
    <location>
        <begin position="1"/>
        <end position="25"/>
    </location>
</feature>
<dbReference type="PATRIC" id="fig|229920.5.peg.3414"/>
<protein>
    <recommendedName>
        <fullName evidence="4">DUF2207 domain-containing protein</fullName>
    </recommendedName>
</protein>
<dbReference type="RefSeq" id="WP_062423379.1">
    <property type="nucleotide sequence ID" value="NZ_BBYA01000015.1"/>
</dbReference>
<name>A0A0P6XPS5_9CHLR</name>
<reference evidence="2 3" key="1">
    <citation type="submission" date="2015-07" db="EMBL/GenBank/DDBJ databases">
        <title>Genome sequence of Leptolinea tardivitalis DSM 16556.</title>
        <authorList>
            <person name="Hemp J."/>
            <person name="Ward L.M."/>
            <person name="Pace L.A."/>
            <person name="Fischer W.W."/>
        </authorList>
    </citation>
    <scope>NUCLEOTIDE SEQUENCE [LARGE SCALE GENOMIC DNA]</scope>
    <source>
        <strain evidence="2 3">YMTK-2</strain>
    </source>
</reference>
<gene>
    <name evidence="2" type="ORF">ADM99_11155</name>
</gene>
<keyword evidence="1" id="KW-0732">Signal</keyword>
<dbReference type="STRING" id="229920.ADM99_11155"/>
<sequence>MSRFRWLSITLTFLLLLFTTTSAYAQTYLFQVQSLDVNVYANTDGTSSIDYQIVFKNSADADPIDYVDIGIPNDSYSLSNVSAEIDGSRISDIENSEYVKPGVALGLGSRAIAPGKSGTLHVRINNINRVFYPSTAEGVKDYASLEFSPTWFGSQYVTGATKMTVTFFLPPGISSDEPRYHAVRGNWPGNTEPESGYDTEGRVYYRWTADYANAYTQYTFGASFPAKLIPADSIVKAPLINISFEDVCCGGVALFFAGSFIWGIYEAIWGAKKRKLQYLPPKISVEGHGIKRGLTAVEAAILMEQPIDRVMTMILFSIIKKNAASVIQKEPLTIKPSSPLPEGLNDYEKEFITAFEDSDKNKRKRDLQTMIINLVKNVGEKMKGFSRKETIAYYKDIMDRAWAQVEMAETPQVKMEKYDQYMDWAMLDDKFGDKTKEVFRTEPVFLPNWWGRYDPVFSSHSSGGSFKGADAVPSSNSSGGGSISLPSLPGADFAASMVGGIQNFSSNVVGDLTSFTSGITDKTNPVPVTRSTYHGGGGGGSSCACACACAGCACACAGGGR</sequence>
<evidence type="ECO:0008006" key="4">
    <source>
        <dbReference type="Google" id="ProtNLM"/>
    </source>
</evidence>
<organism evidence="2 3">
    <name type="scientific">Leptolinea tardivitalis</name>
    <dbReference type="NCBI Taxonomy" id="229920"/>
    <lineage>
        <taxon>Bacteria</taxon>
        <taxon>Bacillati</taxon>
        <taxon>Chloroflexota</taxon>
        <taxon>Anaerolineae</taxon>
        <taxon>Anaerolineales</taxon>
        <taxon>Anaerolineaceae</taxon>
        <taxon>Leptolinea</taxon>
    </lineage>
</organism>
<dbReference type="EMBL" id="LGCK01000011">
    <property type="protein sequence ID" value="KPL71262.1"/>
    <property type="molecule type" value="Genomic_DNA"/>
</dbReference>
<comment type="caution">
    <text evidence="2">The sequence shown here is derived from an EMBL/GenBank/DDBJ whole genome shotgun (WGS) entry which is preliminary data.</text>
</comment>
<accession>A0A0P6XPS5</accession>
<evidence type="ECO:0000313" key="2">
    <source>
        <dbReference type="EMBL" id="KPL71262.1"/>
    </source>
</evidence>
<feature type="chain" id="PRO_5006133166" description="DUF2207 domain-containing protein" evidence="1">
    <location>
        <begin position="26"/>
        <end position="561"/>
    </location>
</feature>
<evidence type="ECO:0000256" key="1">
    <source>
        <dbReference type="SAM" id="SignalP"/>
    </source>
</evidence>